<organism evidence="3 4">
    <name type="scientific">Amphritea balenae</name>
    <dbReference type="NCBI Taxonomy" id="452629"/>
    <lineage>
        <taxon>Bacteria</taxon>
        <taxon>Pseudomonadati</taxon>
        <taxon>Pseudomonadota</taxon>
        <taxon>Gammaproteobacteria</taxon>
        <taxon>Oceanospirillales</taxon>
        <taxon>Oceanospirillaceae</taxon>
        <taxon>Amphritea</taxon>
    </lineage>
</organism>
<dbReference type="GO" id="GO:0032153">
    <property type="term" value="C:cell division site"/>
    <property type="evidence" value="ECO:0007669"/>
    <property type="project" value="TreeGrafter"/>
</dbReference>
<keyword evidence="1" id="KW-0547">Nucleotide-binding</keyword>
<proteinExistence type="predicted"/>
<dbReference type="EMBL" id="RQXV01000011">
    <property type="protein sequence ID" value="RRC97501.1"/>
    <property type="molecule type" value="Genomic_DNA"/>
</dbReference>
<dbReference type="SUPFAM" id="SSF52540">
    <property type="entry name" value="P-loop containing nucleoside triphosphate hydrolases"/>
    <property type="match status" value="1"/>
</dbReference>
<sequence length="381" mass="43667">MPDSFVEIYHRTIKANHYQDDPCQAELAQQLDPVFRHSAPLTTSLQAPSPKAITQGIYIWGPVGRGKTFIMDLLFKHMPEKTTLRLHFHRFMANIHEQMRELQGRKDPLKLIATKLSKQYQLICFDEFYLNDVADAMILSRLLSELFKNGTLLITTSNRPPEQLCKDPLFEDRVKPIIATIHQQMSVFNLAGGTDHRLRQLTQAPSVFHTGETKQLQRIFNSCSPHNKEPANAEMISILGRDIPVRGFNTHCAWFDFEHICMGPRSQLDYIDLANRFNNIIVSNVPQLGGHTQEQIKARGTEDGSRAVKAGERQVLLGKMDDPARRFISLVDELYDRGVNLFLSVEVPLEQIYTEGSLTFEFARTYSRLTEMQSEQYQFAN</sequence>
<dbReference type="Proteomes" id="UP000267535">
    <property type="component" value="Unassembled WGS sequence"/>
</dbReference>
<evidence type="ECO:0000256" key="1">
    <source>
        <dbReference type="ARBA" id="ARBA00022741"/>
    </source>
</evidence>
<dbReference type="GO" id="GO:0005524">
    <property type="term" value="F:ATP binding"/>
    <property type="evidence" value="ECO:0007669"/>
    <property type="project" value="UniProtKB-KW"/>
</dbReference>
<dbReference type="Pfam" id="PF03969">
    <property type="entry name" value="AFG1_ATPase"/>
    <property type="match status" value="2"/>
</dbReference>
<evidence type="ECO:0000313" key="3">
    <source>
        <dbReference type="EMBL" id="RRC97501.1"/>
    </source>
</evidence>
<dbReference type="InterPro" id="IPR005654">
    <property type="entry name" value="ATPase_AFG1-like"/>
</dbReference>
<dbReference type="GO" id="GO:0005737">
    <property type="term" value="C:cytoplasm"/>
    <property type="evidence" value="ECO:0007669"/>
    <property type="project" value="TreeGrafter"/>
</dbReference>
<dbReference type="AlphaFoldDB" id="A0A3P1SJN5"/>
<dbReference type="PANTHER" id="PTHR12169">
    <property type="entry name" value="ATPASE N2B"/>
    <property type="match status" value="1"/>
</dbReference>
<evidence type="ECO:0000313" key="4">
    <source>
        <dbReference type="Proteomes" id="UP000267535"/>
    </source>
</evidence>
<accession>A0A3P1SJN5</accession>
<dbReference type="GO" id="GO:0051301">
    <property type="term" value="P:cell division"/>
    <property type="evidence" value="ECO:0007669"/>
    <property type="project" value="TreeGrafter"/>
</dbReference>
<dbReference type="InterPro" id="IPR027417">
    <property type="entry name" value="P-loop_NTPase"/>
</dbReference>
<name>A0A3P1SJN5_9GAMM</name>
<comment type="caution">
    <text evidence="3">The sequence shown here is derived from an EMBL/GenBank/DDBJ whole genome shotgun (WGS) entry which is preliminary data.</text>
</comment>
<dbReference type="RefSeq" id="WP_124927340.1">
    <property type="nucleotide sequence ID" value="NZ_BMOH01000004.1"/>
</dbReference>
<dbReference type="NCBIfam" id="NF040713">
    <property type="entry name" value="ZapE"/>
    <property type="match status" value="1"/>
</dbReference>
<keyword evidence="2" id="KW-0067">ATP-binding</keyword>
<dbReference type="PANTHER" id="PTHR12169:SF6">
    <property type="entry name" value="AFG1-LIKE ATPASE"/>
    <property type="match status" value="1"/>
</dbReference>
<dbReference type="GO" id="GO:0016887">
    <property type="term" value="F:ATP hydrolysis activity"/>
    <property type="evidence" value="ECO:0007669"/>
    <property type="project" value="InterPro"/>
</dbReference>
<gene>
    <name evidence="3" type="ORF">EHS89_16825</name>
</gene>
<protein>
    <submittedName>
        <fullName evidence="3">AFG1 family ATPase</fullName>
    </submittedName>
</protein>
<dbReference type="Gene3D" id="3.40.50.300">
    <property type="entry name" value="P-loop containing nucleotide triphosphate hydrolases"/>
    <property type="match status" value="1"/>
</dbReference>
<dbReference type="OrthoDB" id="9774491at2"/>
<evidence type="ECO:0000256" key="2">
    <source>
        <dbReference type="ARBA" id="ARBA00022840"/>
    </source>
</evidence>
<reference evidence="3 4" key="1">
    <citation type="submission" date="2018-11" db="EMBL/GenBank/DDBJ databases">
        <title>The draft genome sequence of Amphritea balenae JAMM 1525T.</title>
        <authorList>
            <person name="Fang Z."/>
            <person name="Zhang Y."/>
            <person name="Han X."/>
        </authorList>
    </citation>
    <scope>NUCLEOTIDE SEQUENCE [LARGE SCALE GENOMIC DNA]</scope>
    <source>
        <strain evidence="3 4">JAMM 1525</strain>
    </source>
</reference>
<keyword evidence="4" id="KW-1185">Reference proteome</keyword>